<dbReference type="EMBL" id="BKCJ010446707">
    <property type="protein sequence ID" value="GFA56571.1"/>
    <property type="molecule type" value="Genomic_DNA"/>
</dbReference>
<name>A0A699JVT2_TANCI</name>
<evidence type="ECO:0000313" key="2">
    <source>
        <dbReference type="EMBL" id="GFA56571.1"/>
    </source>
</evidence>
<comment type="caution">
    <text evidence="2">The sequence shown here is derived from an EMBL/GenBank/DDBJ whole genome shotgun (WGS) entry which is preliminary data.</text>
</comment>
<feature type="region of interest" description="Disordered" evidence="1">
    <location>
        <begin position="45"/>
        <end position="68"/>
    </location>
</feature>
<organism evidence="2">
    <name type="scientific">Tanacetum cinerariifolium</name>
    <name type="common">Dalmatian daisy</name>
    <name type="synonym">Chrysanthemum cinerariifolium</name>
    <dbReference type="NCBI Taxonomy" id="118510"/>
    <lineage>
        <taxon>Eukaryota</taxon>
        <taxon>Viridiplantae</taxon>
        <taxon>Streptophyta</taxon>
        <taxon>Embryophyta</taxon>
        <taxon>Tracheophyta</taxon>
        <taxon>Spermatophyta</taxon>
        <taxon>Magnoliopsida</taxon>
        <taxon>eudicotyledons</taxon>
        <taxon>Gunneridae</taxon>
        <taxon>Pentapetalae</taxon>
        <taxon>asterids</taxon>
        <taxon>campanulids</taxon>
        <taxon>Asterales</taxon>
        <taxon>Asteraceae</taxon>
        <taxon>Asteroideae</taxon>
        <taxon>Anthemideae</taxon>
        <taxon>Anthemidinae</taxon>
        <taxon>Tanacetum</taxon>
    </lineage>
</organism>
<dbReference type="AlphaFoldDB" id="A0A699JVT2"/>
<evidence type="ECO:0000256" key="1">
    <source>
        <dbReference type="SAM" id="MobiDB-lite"/>
    </source>
</evidence>
<sequence length="234" mass="25650">MGKGVYPLDSGKLSCGNKGGKRGFYSRREKLLESMKDAYALPKGSLPPVVIREPESGKYQPLPEVPGNDKAKVLEEQVAHDLLSLQKHKKTIPVDQYIFQGRISEPTASSFHDESPYKVLGQSGSEEESEKIVLGVEKGSKDEGQARPETNAQAEGQMGSDTGQARSDLGNAEARVQSTLSHVVHVGSDREHMDLDVANVSPQPSTSNYTKGLLQRSIRMYKRILSLPLKNRCC</sequence>
<accession>A0A699JVT2</accession>
<feature type="compositionally biased region" description="Polar residues" evidence="1">
    <location>
        <begin position="148"/>
        <end position="165"/>
    </location>
</feature>
<reference evidence="2" key="1">
    <citation type="journal article" date="2019" name="Sci. Rep.">
        <title>Draft genome of Tanacetum cinerariifolium, the natural source of mosquito coil.</title>
        <authorList>
            <person name="Yamashiro T."/>
            <person name="Shiraishi A."/>
            <person name="Satake H."/>
            <person name="Nakayama K."/>
        </authorList>
    </citation>
    <scope>NUCLEOTIDE SEQUENCE</scope>
</reference>
<gene>
    <name evidence="2" type="ORF">Tci_628543</name>
</gene>
<protein>
    <submittedName>
        <fullName evidence="2">Uncharacterized protein</fullName>
    </submittedName>
</protein>
<proteinExistence type="predicted"/>
<feature type="region of interest" description="Disordered" evidence="1">
    <location>
        <begin position="107"/>
        <end position="169"/>
    </location>
</feature>